<dbReference type="AlphaFoldDB" id="A0A5E8CJK2"/>
<name>A0A5E8CJK2_9ZZZZ</name>
<dbReference type="Pfam" id="PF00646">
    <property type="entry name" value="F-box"/>
    <property type="match status" value="1"/>
</dbReference>
<evidence type="ECO:0000313" key="2">
    <source>
        <dbReference type="EMBL" id="VVU95356.1"/>
    </source>
</evidence>
<dbReference type="InterPro" id="IPR036047">
    <property type="entry name" value="F-box-like_dom_sf"/>
</dbReference>
<evidence type="ECO:0000259" key="1">
    <source>
        <dbReference type="SMART" id="SM00256"/>
    </source>
</evidence>
<dbReference type="SMART" id="SM00256">
    <property type="entry name" value="FBOX"/>
    <property type="match status" value="1"/>
</dbReference>
<protein>
    <recommendedName>
        <fullName evidence="1">F-box domain-containing protein</fullName>
    </recommendedName>
</protein>
<organism evidence="2">
    <name type="scientific">seawater metagenome</name>
    <dbReference type="NCBI Taxonomy" id="1561972"/>
    <lineage>
        <taxon>unclassified sequences</taxon>
        <taxon>metagenomes</taxon>
        <taxon>ecological metagenomes</taxon>
    </lineage>
</organism>
<dbReference type="EMBL" id="CABVLZ010000004">
    <property type="protein sequence ID" value="VVU95356.1"/>
    <property type="molecule type" value="Genomic_DNA"/>
</dbReference>
<dbReference type="SUPFAM" id="SSF81383">
    <property type="entry name" value="F-box domain"/>
    <property type="match status" value="1"/>
</dbReference>
<accession>A0A5E8CJK2</accession>
<sequence>MQNLSTDIITSNLSTDIITSNLSTDIITSNLSTDIITSNLSTDIITSNLTELPKDIINYEILKYLDLKDTLQFSCCNKKIKTIIENNKHQFNIINTSSRKTEDIIKEIEKQHKMDTDNYTYFISTHNNTVFFVYIPNILKKRFIDSKIIILPSKL</sequence>
<reference evidence="2" key="1">
    <citation type="submission" date="2019-09" db="EMBL/GenBank/DDBJ databases">
        <authorList>
            <person name="Needham M D."/>
        </authorList>
    </citation>
    <scope>NUCLEOTIDE SEQUENCE</scope>
</reference>
<dbReference type="InterPro" id="IPR001810">
    <property type="entry name" value="F-box_dom"/>
</dbReference>
<proteinExistence type="predicted"/>
<feature type="domain" description="F-box" evidence="1">
    <location>
        <begin position="52"/>
        <end position="93"/>
    </location>
</feature>
<gene>
    <name evidence="2" type="ORF">CPAV1605_1107</name>
</gene>